<dbReference type="GO" id="GO:0005744">
    <property type="term" value="C:TIM23 mitochondrial import inner membrane translocase complex"/>
    <property type="evidence" value="ECO:0007669"/>
    <property type="project" value="UniProtKB-UniRule"/>
</dbReference>
<name>A0A3P7JSP6_LITSI</name>
<dbReference type="PANTHER" id="PTHR13032">
    <property type="entry name" value="MITOCHONDRIAL IMPORT INNER MEMBRANE TRANSLOCASE SUBUNIT TIM21"/>
    <property type="match status" value="1"/>
</dbReference>
<evidence type="ECO:0000256" key="2">
    <source>
        <dbReference type="ARBA" id="ARBA00010867"/>
    </source>
</evidence>
<accession>A0A3P7JSP6</accession>
<dbReference type="EMBL" id="UYRX01001567">
    <property type="protein sequence ID" value="VDM91639.1"/>
    <property type="molecule type" value="Genomic_DNA"/>
</dbReference>
<keyword evidence="8" id="KW-0999">Mitochondrion inner membrane</keyword>
<organism evidence="9 10">
    <name type="scientific">Litomosoides sigmodontis</name>
    <name type="common">Filarial nematode worm</name>
    <dbReference type="NCBI Taxonomy" id="42156"/>
    <lineage>
        <taxon>Eukaryota</taxon>
        <taxon>Metazoa</taxon>
        <taxon>Ecdysozoa</taxon>
        <taxon>Nematoda</taxon>
        <taxon>Chromadorea</taxon>
        <taxon>Rhabditida</taxon>
        <taxon>Spirurina</taxon>
        <taxon>Spiruromorpha</taxon>
        <taxon>Filarioidea</taxon>
        <taxon>Onchocercidae</taxon>
        <taxon>Litomosoides</taxon>
    </lineage>
</organism>
<keyword evidence="3 8" id="KW-0812">Transmembrane</keyword>
<evidence type="ECO:0000256" key="1">
    <source>
        <dbReference type="ARBA" id="ARBA00004304"/>
    </source>
</evidence>
<dbReference type="Gene3D" id="3.10.450.320">
    <property type="entry name" value="Mitochondrial import inner membrane translocase subunit Tim21"/>
    <property type="match status" value="1"/>
</dbReference>
<dbReference type="OrthoDB" id="436405at2759"/>
<dbReference type="Pfam" id="PF08294">
    <property type="entry name" value="TIM21"/>
    <property type="match status" value="1"/>
</dbReference>
<evidence type="ECO:0000256" key="3">
    <source>
        <dbReference type="ARBA" id="ARBA00022692"/>
    </source>
</evidence>
<evidence type="ECO:0000256" key="4">
    <source>
        <dbReference type="ARBA" id="ARBA00022946"/>
    </source>
</evidence>
<keyword evidence="10" id="KW-1185">Reference proteome</keyword>
<comment type="subunit">
    <text evidence="8">Component of the TIM23 complex.</text>
</comment>
<sequence length="250" mass="28508">MNFGTCIQIYADQIVENGDLCKRRKCWAHFIASFWLKKIRAIIIMLLRISSTTAIRRFAQYPCTLFLRRCFIPIPTVARRNVESVSNKELMGQNKSILEEVVVKECQTTAQKVKEKATNAYLYVAYVVSMIVMGGMAYLLYEEMLAPGAPQTVFSKALSLIKEDPDCLRLLGDPIVGYVKGRGRMKQVAHHIYKKNGNDRTRVVFNVKGTRREGTATCEMEKSNGIWEWRFLIVSSADLVPESVILIDNR</sequence>
<comment type="subcellular location">
    <subcellularLocation>
        <location evidence="8">Mitochondrion inner membrane</location>
        <topology evidence="8">Single-pass membrane protein</topology>
    </subcellularLocation>
    <subcellularLocation>
        <location evidence="1">Mitochondrion membrane</location>
        <topology evidence="1">Single-pass membrane protein</topology>
    </subcellularLocation>
</comment>
<evidence type="ECO:0000256" key="5">
    <source>
        <dbReference type="ARBA" id="ARBA00022989"/>
    </source>
</evidence>
<evidence type="ECO:0000256" key="6">
    <source>
        <dbReference type="ARBA" id="ARBA00023128"/>
    </source>
</evidence>
<dbReference type="AlphaFoldDB" id="A0A3P7JSP6"/>
<keyword evidence="6 8" id="KW-0496">Mitochondrion</keyword>
<keyword evidence="8" id="KW-0813">Transport</keyword>
<dbReference type="PANTHER" id="PTHR13032:SF6">
    <property type="entry name" value="MITOCHONDRIAL IMPORT INNER MEMBRANE TRANSLOCASE SUBUNIT TIM21"/>
    <property type="match status" value="1"/>
</dbReference>
<gene>
    <name evidence="9" type="ORF">NLS_LOCUS9405</name>
</gene>
<evidence type="ECO:0000313" key="10">
    <source>
        <dbReference type="Proteomes" id="UP000277928"/>
    </source>
</evidence>
<dbReference type="InterPro" id="IPR013261">
    <property type="entry name" value="Tim21"/>
</dbReference>
<evidence type="ECO:0000313" key="9">
    <source>
        <dbReference type="EMBL" id="VDM91639.1"/>
    </source>
</evidence>
<proteinExistence type="inferred from homology"/>
<feature type="transmembrane region" description="Helical" evidence="8">
    <location>
        <begin position="120"/>
        <end position="141"/>
    </location>
</feature>
<keyword evidence="5 8" id="KW-1133">Transmembrane helix</keyword>
<keyword evidence="8" id="KW-0653">Protein transport</keyword>
<keyword evidence="7 8" id="KW-0472">Membrane</keyword>
<comment type="similarity">
    <text evidence="2 8">Belongs to the TIM21 family.</text>
</comment>
<dbReference type="STRING" id="42156.A0A3P7JSP6"/>
<keyword evidence="4" id="KW-0809">Transit peptide</keyword>
<dbReference type="InterPro" id="IPR038552">
    <property type="entry name" value="Tim21_IMS_sf"/>
</dbReference>
<reference evidence="9 10" key="1">
    <citation type="submission" date="2018-08" db="EMBL/GenBank/DDBJ databases">
        <authorList>
            <person name="Laetsch R D."/>
            <person name="Stevens L."/>
            <person name="Kumar S."/>
            <person name="Blaxter L. M."/>
        </authorList>
    </citation>
    <scope>NUCLEOTIDE SEQUENCE [LARGE SCALE GENOMIC DNA]</scope>
</reference>
<comment type="function">
    <text evidence="8">Essential component of the TIM23 complex, a complex that mediates the translocation of transit peptide-containing proteins across the mitochondrial inner membrane.</text>
</comment>
<evidence type="ECO:0000256" key="8">
    <source>
        <dbReference type="RuleBase" id="RU367142"/>
    </source>
</evidence>
<dbReference type="Proteomes" id="UP000277928">
    <property type="component" value="Unassembled WGS sequence"/>
</dbReference>
<evidence type="ECO:0000256" key="7">
    <source>
        <dbReference type="ARBA" id="ARBA00023136"/>
    </source>
</evidence>
<dbReference type="GO" id="GO:0030150">
    <property type="term" value="P:protein import into mitochondrial matrix"/>
    <property type="evidence" value="ECO:0007669"/>
    <property type="project" value="UniProtKB-UniRule"/>
</dbReference>
<keyword evidence="8" id="KW-0811">Translocation</keyword>
<dbReference type="OMA" id="WRFLYVE"/>
<protein>
    <recommendedName>
        <fullName evidence="8">Mitochondrial import inner membrane translocase subunit Tim21</fullName>
    </recommendedName>
</protein>